<organism evidence="3 4">
    <name type="scientific">Dekkera bruxellensis</name>
    <name type="common">Brettanomyces custersii</name>
    <dbReference type="NCBI Taxonomy" id="5007"/>
    <lineage>
        <taxon>Eukaryota</taxon>
        <taxon>Fungi</taxon>
        <taxon>Dikarya</taxon>
        <taxon>Ascomycota</taxon>
        <taxon>Saccharomycotina</taxon>
        <taxon>Pichiomycetes</taxon>
        <taxon>Pichiales</taxon>
        <taxon>Pichiaceae</taxon>
        <taxon>Brettanomyces</taxon>
    </lineage>
</organism>
<keyword evidence="1" id="KW-0175">Coiled coil</keyword>
<keyword evidence="2" id="KW-0812">Transmembrane</keyword>
<dbReference type="EMBL" id="CABFWN010000005">
    <property type="protein sequence ID" value="VUG19528.1"/>
    <property type="molecule type" value="Genomic_DNA"/>
</dbReference>
<evidence type="ECO:0000256" key="2">
    <source>
        <dbReference type="SAM" id="Phobius"/>
    </source>
</evidence>
<evidence type="ECO:0000256" key="1">
    <source>
        <dbReference type="SAM" id="Coils"/>
    </source>
</evidence>
<name>A0A7D9H3G1_DEKBR</name>
<feature type="coiled-coil region" evidence="1">
    <location>
        <begin position="115"/>
        <end position="142"/>
    </location>
</feature>
<dbReference type="AlphaFoldDB" id="A0A7D9H3G1"/>
<accession>A0A7D9H3G1</accession>
<feature type="transmembrane region" description="Helical" evidence="2">
    <location>
        <begin position="20"/>
        <end position="38"/>
    </location>
</feature>
<protein>
    <submittedName>
        <fullName evidence="3">DEBR0S5_05160g1_1</fullName>
    </submittedName>
</protein>
<evidence type="ECO:0000313" key="3">
    <source>
        <dbReference type="EMBL" id="VUG19528.1"/>
    </source>
</evidence>
<reference evidence="3 4" key="1">
    <citation type="submission" date="2019-07" db="EMBL/GenBank/DDBJ databases">
        <authorList>
            <person name="Friedrich A."/>
            <person name="Schacherer J."/>
        </authorList>
    </citation>
    <scope>NUCLEOTIDE SEQUENCE [LARGE SCALE GENOMIC DNA]</scope>
</reference>
<keyword evidence="2" id="KW-1133">Transmembrane helix</keyword>
<keyword evidence="4" id="KW-1185">Reference proteome</keyword>
<sequence>MCHNFLQNIYTRIEPAFNRNYAPTVICVIMMGILSSLFKHNDDLDERNIRKMLERDSRTSTKIFRHNSIIRQSELSAVKKKLEVKFTICITFCFIIISLILMLYIYMKNKDTLQKQAQLTLLKELNERYDDIEKRINQTLFSNKLQMDKTLNEHEQRNNKEFVIQQKKLQQFIYENRKKVEVTVTKNIERIEQIKRGFIDLLETDDELKGTLRRIKTLEKSVSNAEDRFAKKNKEMDENVRKLNTTINKLEDKSENAALEVDKSVDIVKVNCYKSNIQLLNSKILFDTALSKFEVVQGSIKELITGGQPKSCNSTKFKDKSFDNAQKRLERCLEASLQVRKKLEMIECKRDNEMNNSHTLSLVLDEHSLDPQAELSKQSSEDFGYFKIYSDANDLVISDLNDRVNKLERSIQGSKILTSNPVLYETSENSGSEWISAIYGMLNTDIVMLQYHAFGLERLESLNLFEETGHKLGSQYKMISEFVNICKRDCIKLISSIRIIVLESYLVQNQNDNYIIKECKIKITASLSDIFEWFKKNVTESSVSAKEENSLLEILIHFRKRLTSDLINMATEYLSLFRQHLNDFHTIHDSLGTLKNSSLSSKESQDSFDSEVSNFIDESVLSTSSWRDEFDESFKPLKLAQRCHAGEASRSH</sequence>
<evidence type="ECO:0000313" key="4">
    <source>
        <dbReference type="Proteomes" id="UP000478008"/>
    </source>
</evidence>
<keyword evidence="2" id="KW-0472">Membrane</keyword>
<feature type="coiled-coil region" evidence="1">
    <location>
        <begin position="208"/>
        <end position="260"/>
    </location>
</feature>
<proteinExistence type="predicted"/>
<gene>
    <name evidence="3" type="ORF">DEBR0S5_05160G</name>
</gene>
<dbReference type="Proteomes" id="UP000478008">
    <property type="component" value="Unassembled WGS sequence"/>
</dbReference>
<feature type="transmembrane region" description="Helical" evidence="2">
    <location>
        <begin position="86"/>
        <end position="107"/>
    </location>
</feature>